<evidence type="ECO:0000313" key="3">
    <source>
        <dbReference type="Proteomes" id="UP000293846"/>
    </source>
</evidence>
<gene>
    <name evidence="2" type="ORF">E0Y62_07440</name>
</gene>
<dbReference type="NCBIfam" id="TIGR01760">
    <property type="entry name" value="tape_meas_TP901"/>
    <property type="match status" value="1"/>
</dbReference>
<dbReference type="OrthoDB" id="1779742at2"/>
<dbReference type="SUPFAM" id="SSF48371">
    <property type="entry name" value="ARM repeat"/>
    <property type="match status" value="1"/>
</dbReference>
<feature type="domain" description="Phage tail tape measure protein" evidence="1">
    <location>
        <begin position="36"/>
        <end position="117"/>
    </location>
</feature>
<reference evidence="2 3" key="1">
    <citation type="submission" date="2019-03" db="EMBL/GenBank/DDBJ databases">
        <authorList>
            <person name="Jensen L."/>
            <person name="Storgaard J."/>
            <person name="Sulaj E."/>
            <person name="Schramm A."/>
            <person name="Marshall I.P.G."/>
        </authorList>
    </citation>
    <scope>NUCLEOTIDE SEQUENCE [LARGE SCALE GENOMIC DNA]</scope>
    <source>
        <strain evidence="2 3">2017H2G3</strain>
    </source>
</reference>
<accession>A0A4R1B468</accession>
<comment type="caution">
    <text evidence="2">The sequence shown here is derived from an EMBL/GenBank/DDBJ whole genome shotgun (WGS) entry which is preliminary data.</text>
</comment>
<name>A0A4R1B468_9BACI</name>
<evidence type="ECO:0000313" key="2">
    <source>
        <dbReference type="EMBL" id="TCJ05041.1"/>
    </source>
</evidence>
<dbReference type="Pfam" id="PF10145">
    <property type="entry name" value="PhageMin_Tail"/>
    <property type="match status" value="1"/>
</dbReference>
<keyword evidence="3" id="KW-1185">Reference proteome</keyword>
<evidence type="ECO:0000259" key="1">
    <source>
        <dbReference type="Pfam" id="PF10145"/>
    </source>
</evidence>
<sequence length="528" mass="59002">MMGMAKEAASTTDRIDKLSQKIGMSRQGFQEWEFILSQSGTDIEKLQAGFKTLNQRMDESARNTGKGSAAFNQLGIDVKDLAGNMKSQEQVFEESVRALQGLPDGAEKSRLAFELFGKAGLELMPLLNGTAESVDEMKAKARELGLVLSDEAIDAGVAFTDTMDQLERSFKSVFTQIGVGVMPILTKFADYLIANMPTIQKVIQVAFDVMAKVISVAVDWISKIADWIGKLVSLVKDWAVDNKAQLTNIKEIFETALGKIVEVGKTMWEFWKNNILPILLEWFEWIKKHLPTVQSTFQTVFSKIVDVAKAVWSFFKENILPILQRFFEFASSKIPLVKSIFETAFNIIKNVVEIVWGIFKNLLLPILKALWDWISPHIPKVQKVVETAFDAIFWVVDKVVGVFEAVTKAIKTAIDWLGSWNDKPAKDKNVNVNTNYSSSSQARGKPRYAFGTNYHRGGLAIVGELGPELVHLPRGAKVDTASQTKNNKLGETNINQKITIISPEPMSPSETARKSLQAQRQLVMEWGF</sequence>
<proteinExistence type="predicted"/>
<protein>
    <submittedName>
        <fullName evidence="2">Phage tail tape measure protein</fullName>
    </submittedName>
</protein>
<dbReference type="EMBL" id="SJTH01000006">
    <property type="protein sequence ID" value="TCJ05041.1"/>
    <property type="molecule type" value="Genomic_DNA"/>
</dbReference>
<dbReference type="InterPro" id="IPR010090">
    <property type="entry name" value="Phage_tape_meas"/>
</dbReference>
<dbReference type="AlphaFoldDB" id="A0A4R1B468"/>
<dbReference type="Proteomes" id="UP000293846">
    <property type="component" value="Unassembled WGS sequence"/>
</dbReference>
<dbReference type="InterPro" id="IPR016024">
    <property type="entry name" value="ARM-type_fold"/>
</dbReference>
<organism evidence="2 3">
    <name type="scientific">Cytobacillus praedii</name>
    <dbReference type="NCBI Taxonomy" id="1742358"/>
    <lineage>
        <taxon>Bacteria</taxon>
        <taxon>Bacillati</taxon>
        <taxon>Bacillota</taxon>
        <taxon>Bacilli</taxon>
        <taxon>Bacillales</taxon>
        <taxon>Bacillaceae</taxon>
        <taxon>Cytobacillus</taxon>
    </lineage>
</organism>